<feature type="region of interest" description="Disordered" evidence="1">
    <location>
        <begin position="231"/>
        <end position="286"/>
    </location>
</feature>
<feature type="compositionally biased region" description="Polar residues" evidence="1">
    <location>
        <begin position="232"/>
        <end position="242"/>
    </location>
</feature>
<accession>A0AAD9YYK5</accession>
<proteinExistence type="predicted"/>
<reference evidence="2" key="1">
    <citation type="submission" date="2022-11" db="EMBL/GenBank/DDBJ databases">
        <title>Chromosomal genome sequence assembly and mating type (MAT) locus characterization of the leprose asexual lichenized fungus Lepraria neglecta (Nyl.) Erichsen.</title>
        <authorList>
            <person name="Allen J.L."/>
            <person name="Pfeffer B."/>
        </authorList>
    </citation>
    <scope>NUCLEOTIDE SEQUENCE</scope>
    <source>
        <strain evidence="2">Allen 5258</strain>
    </source>
</reference>
<evidence type="ECO:0000313" key="2">
    <source>
        <dbReference type="EMBL" id="KAK3168364.1"/>
    </source>
</evidence>
<keyword evidence="3" id="KW-1185">Reference proteome</keyword>
<dbReference type="AlphaFoldDB" id="A0AAD9YYK5"/>
<protein>
    <submittedName>
        <fullName evidence="2">Uncharacterized protein</fullName>
    </submittedName>
</protein>
<gene>
    <name evidence="2" type="ORF">OEA41_004811</name>
</gene>
<name>A0AAD9YYK5_9LECA</name>
<evidence type="ECO:0000256" key="1">
    <source>
        <dbReference type="SAM" id="MobiDB-lite"/>
    </source>
</evidence>
<organism evidence="2 3">
    <name type="scientific">Lepraria neglecta</name>
    <dbReference type="NCBI Taxonomy" id="209136"/>
    <lineage>
        <taxon>Eukaryota</taxon>
        <taxon>Fungi</taxon>
        <taxon>Dikarya</taxon>
        <taxon>Ascomycota</taxon>
        <taxon>Pezizomycotina</taxon>
        <taxon>Lecanoromycetes</taxon>
        <taxon>OSLEUM clade</taxon>
        <taxon>Lecanoromycetidae</taxon>
        <taxon>Lecanorales</taxon>
        <taxon>Lecanorineae</taxon>
        <taxon>Stereocaulaceae</taxon>
        <taxon>Lepraria</taxon>
    </lineage>
</organism>
<feature type="compositionally biased region" description="Acidic residues" evidence="1">
    <location>
        <begin position="149"/>
        <end position="187"/>
    </location>
</feature>
<dbReference type="Proteomes" id="UP001276659">
    <property type="component" value="Unassembled WGS sequence"/>
</dbReference>
<comment type="caution">
    <text evidence="2">The sequence shown here is derived from an EMBL/GenBank/DDBJ whole genome shotgun (WGS) entry which is preliminary data.</text>
</comment>
<dbReference type="EMBL" id="JASNWA010000010">
    <property type="protein sequence ID" value="KAK3168364.1"/>
    <property type="molecule type" value="Genomic_DNA"/>
</dbReference>
<feature type="region of interest" description="Disordered" evidence="1">
    <location>
        <begin position="135"/>
        <end position="191"/>
    </location>
</feature>
<sequence>MKKPKIEDLVMAKLYPLRKEIDPNDWQTHIRRNLVHEVRAETVCFYGPTDCLEAQYPGLDYNESAHRMRLSRFACHRRLFRVFDELRLTDNEIQRLCRWEGTRWARETYEANNGVKIKDTTWDGIVDARHRRTTATSLPLRTEEKSEVEAGELADNEMEYEDGDEDEEVEDSDGEDEVSEIESEDEVQQSVGVELNQRLLAATEARARGENATLDADWEQWLKEAAERGTVPNITQGSTSMPPTAPQSPVYWGREIPEYLSGNPTPEIPSIQARLPPPSQYYFPRTYPTSPLAAAASVPPPAPSGGAAL</sequence>
<evidence type="ECO:0000313" key="3">
    <source>
        <dbReference type="Proteomes" id="UP001276659"/>
    </source>
</evidence>